<dbReference type="WBParaSite" id="Gr19_v10_g1005.t1">
    <property type="protein sequence ID" value="Gr19_v10_g1005.t1"/>
    <property type="gene ID" value="Gr19_v10_g1005"/>
</dbReference>
<organism evidence="1 2">
    <name type="scientific">Globodera rostochiensis</name>
    <name type="common">Golden nematode worm</name>
    <name type="synonym">Heterodera rostochiensis</name>
    <dbReference type="NCBI Taxonomy" id="31243"/>
    <lineage>
        <taxon>Eukaryota</taxon>
        <taxon>Metazoa</taxon>
        <taxon>Ecdysozoa</taxon>
        <taxon>Nematoda</taxon>
        <taxon>Chromadorea</taxon>
        <taxon>Rhabditida</taxon>
        <taxon>Tylenchina</taxon>
        <taxon>Tylenchomorpha</taxon>
        <taxon>Tylenchoidea</taxon>
        <taxon>Heteroderidae</taxon>
        <taxon>Heteroderinae</taxon>
        <taxon>Globodera</taxon>
    </lineage>
</organism>
<name>A0A914GNU4_GLORO</name>
<evidence type="ECO:0000313" key="2">
    <source>
        <dbReference type="WBParaSite" id="Gr19_v10_g1005.t1"/>
    </source>
</evidence>
<accession>A0A914GNU4</accession>
<reference evidence="2" key="1">
    <citation type="submission" date="2022-11" db="UniProtKB">
        <authorList>
            <consortium name="WormBaseParasite"/>
        </authorList>
    </citation>
    <scope>IDENTIFICATION</scope>
</reference>
<dbReference type="AlphaFoldDB" id="A0A914GNU4"/>
<protein>
    <submittedName>
        <fullName evidence="2">Uncharacterized protein</fullName>
    </submittedName>
</protein>
<dbReference type="Proteomes" id="UP000887572">
    <property type="component" value="Unplaced"/>
</dbReference>
<proteinExistence type="predicted"/>
<evidence type="ECO:0000313" key="1">
    <source>
        <dbReference type="Proteomes" id="UP000887572"/>
    </source>
</evidence>
<keyword evidence="1" id="KW-1185">Reference proteome</keyword>
<sequence>MERFWKGSRISLDENHSSLFKRFEISYVDASVMAFLQRIRRLFDSAGTNVWIDTSNEQSHSWEIIRQIWPLVNDNICGLLLYPAGLERLRQISPTILRNCTNLRSITFFGPFPAFPAEDNAGASSIQALAKCFIRPRSDELRRSFANALEPANFIISFLIEGKGLLVRCPIVREEDKWAKWEKAAIEFNWEANSWNQIAITFEDNDVEDFLVEANEGPNELNE</sequence>